<dbReference type="NCBIfam" id="TIGR00188">
    <property type="entry name" value="rnpA"/>
    <property type="match status" value="1"/>
</dbReference>
<keyword evidence="1 6" id="KW-0819">tRNA processing</keyword>
<evidence type="ECO:0000256" key="1">
    <source>
        <dbReference type="ARBA" id="ARBA00022694"/>
    </source>
</evidence>
<keyword evidence="5 6" id="KW-0694">RNA-binding</keyword>
<evidence type="ECO:0000256" key="5">
    <source>
        <dbReference type="ARBA" id="ARBA00022884"/>
    </source>
</evidence>
<dbReference type="GO" id="GO:0004526">
    <property type="term" value="F:ribonuclease P activity"/>
    <property type="evidence" value="ECO:0007669"/>
    <property type="project" value="UniProtKB-UniRule"/>
</dbReference>
<dbReference type="PANTHER" id="PTHR33992:SF1">
    <property type="entry name" value="RIBONUCLEASE P PROTEIN COMPONENT"/>
    <property type="match status" value="1"/>
</dbReference>
<evidence type="ECO:0000256" key="7">
    <source>
        <dbReference type="NCBIfam" id="TIGR00188"/>
    </source>
</evidence>
<dbReference type="GO" id="GO:0042781">
    <property type="term" value="F:3'-tRNA processing endoribonuclease activity"/>
    <property type="evidence" value="ECO:0007669"/>
    <property type="project" value="TreeGrafter"/>
</dbReference>
<comment type="caution">
    <text evidence="8">The sequence shown here is derived from an EMBL/GenBank/DDBJ whole genome shotgun (WGS) entry which is preliminary data.</text>
</comment>
<keyword evidence="2 6" id="KW-0540">Nuclease</keyword>
<evidence type="ECO:0000313" key="9">
    <source>
        <dbReference type="Proteomes" id="UP000342300"/>
    </source>
</evidence>
<proteinExistence type="inferred from homology"/>
<evidence type="ECO:0000256" key="6">
    <source>
        <dbReference type="HAMAP-Rule" id="MF_00227"/>
    </source>
</evidence>
<dbReference type="InterPro" id="IPR000100">
    <property type="entry name" value="RNase_P"/>
</dbReference>
<dbReference type="EC" id="3.1.26.5" evidence="6 7"/>
<dbReference type="Gene3D" id="3.30.230.10">
    <property type="match status" value="1"/>
</dbReference>
<name>A0A6A7RVC5_9PROT</name>
<dbReference type="AlphaFoldDB" id="A0A6A7RVC5"/>
<evidence type="ECO:0000256" key="2">
    <source>
        <dbReference type="ARBA" id="ARBA00022722"/>
    </source>
</evidence>
<comment type="function">
    <text evidence="6">RNaseP catalyzes the removal of the 5'-leader sequence from pre-tRNA to produce the mature 5'-terminus. It can also cleave other RNA substrates such as 4.5S RNA. The protein component plays an auxiliary but essential role in vivo by binding to the 5'-leader sequence and broadening the substrate specificity of the ribozyme.</text>
</comment>
<dbReference type="SUPFAM" id="SSF54211">
    <property type="entry name" value="Ribosomal protein S5 domain 2-like"/>
    <property type="match status" value="1"/>
</dbReference>
<dbReference type="InterPro" id="IPR020568">
    <property type="entry name" value="Ribosomal_Su5_D2-typ_SF"/>
</dbReference>
<organism evidence="8 9">
    <name type="scientific">Candidatus Accumulibacter phosphatis</name>
    <dbReference type="NCBI Taxonomy" id="327160"/>
    <lineage>
        <taxon>Bacteria</taxon>
        <taxon>Pseudomonadati</taxon>
        <taxon>Pseudomonadota</taxon>
        <taxon>Betaproteobacteria</taxon>
        <taxon>Candidatus Accumulibacter</taxon>
    </lineage>
</organism>
<evidence type="ECO:0000313" key="8">
    <source>
        <dbReference type="EMBL" id="MQM30846.1"/>
    </source>
</evidence>
<dbReference type="InterPro" id="IPR014721">
    <property type="entry name" value="Ribsml_uS5_D2-typ_fold_subgr"/>
</dbReference>
<dbReference type="Pfam" id="PF00825">
    <property type="entry name" value="Ribonuclease_P"/>
    <property type="match status" value="1"/>
</dbReference>
<dbReference type="Proteomes" id="UP000342300">
    <property type="component" value="Unassembled WGS sequence"/>
</dbReference>
<keyword evidence="4 6" id="KW-0378">Hydrolase</keyword>
<reference evidence="8 9" key="1">
    <citation type="submission" date="2017-09" db="EMBL/GenBank/DDBJ databases">
        <title>Metagenomic Analysis Reveals Denitrifying Candidatus Accumulibacter and Flanking Population as a Source of N2O.</title>
        <authorList>
            <person name="Gao H."/>
            <person name="Mao Y."/>
            <person name="Zhao X."/>
            <person name="Liu W.-T."/>
            <person name="Zhang T."/>
            <person name="Wells G."/>
        </authorList>
    </citation>
    <scope>NUCLEOTIDE SEQUENCE [LARGE SCALE GENOMIC DNA]</scope>
    <source>
        <strain evidence="8">CANDO_2_IC</strain>
    </source>
</reference>
<dbReference type="GO" id="GO:0030677">
    <property type="term" value="C:ribonuclease P complex"/>
    <property type="evidence" value="ECO:0007669"/>
    <property type="project" value="TreeGrafter"/>
</dbReference>
<gene>
    <name evidence="6 8" type="primary">rnpA</name>
    <name evidence="8" type="ORF">CRU78_10090</name>
</gene>
<protein>
    <recommendedName>
        <fullName evidence="6 7">Ribonuclease P protein component</fullName>
        <shortName evidence="6">RNase P protein</shortName>
        <shortName evidence="6">RNaseP protein</shortName>
        <ecNumber evidence="6 7">3.1.26.5</ecNumber>
    </recommendedName>
    <alternativeName>
        <fullName evidence="6">Protein C5</fullName>
    </alternativeName>
</protein>
<sequence length="137" mass="15651">MNGSADSAHSADSVGNFSFAAAAFPKRYRLLKTDEYSSVFGFRKALKSQHFLLHYRPRDAGDIAGARLGLVVAKRFLRRSVDRNLVKRLAREHFRLLRARLRCNDFVLRLAAKPKPIDRQALALEIRRLLSKMTSPR</sequence>
<evidence type="ECO:0000256" key="4">
    <source>
        <dbReference type="ARBA" id="ARBA00022801"/>
    </source>
</evidence>
<dbReference type="GO" id="GO:0001682">
    <property type="term" value="P:tRNA 5'-leader removal"/>
    <property type="evidence" value="ECO:0007669"/>
    <property type="project" value="UniProtKB-UniRule"/>
</dbReference>
<dbReference type="PANTHER" id="PTHR33992">
    <property type="entry name" value="RIBONUCLEASE P PROTEIN COMPONENT"/>
    <property type="match status" value="1"/>
</dbReference>
<accession>A0A6A7RVC5</accession>
<dbReference type="EMBL" id="PDHS01000224">
    <property type="protein sequence ID" value="MQM30846.1"/>
    <property type="molecule type" value="Genomic_DNA"/>
</dbReference>
<comment type="subunit">
    <text evidence="6">Consists of a catalytic RNA component (M1 or rnpB) and a protein subunit.</text>
</comment>
<dbReference type="HAMAP" id="MF_00227">
    <property type="entry name" value="RNase_P"/>
    <property type="match status" value="1"/>
</dbReference>
<keyword evidence="3 6" id="KW-0255">Endonuclease</keyword>
<dbReference type="GO" id="GO:0000049">
    <property type="term" value="F:tRNA binding"/>
    <property type="evidence" value="ECO:0007669"/>
    <property type="project" value="UniProtKB-UniRule"/>
</dbReference>
<evidence type="ECO:0000256" key="3">
    <source>
        <dbReference type="ARBA" id="ARBA00022759"/>
    </source>
</evidence>
<comment type="catalytic activity">
    <reaction evidence="6">
        <text>Endonucleolytic cleavage of RNA, removing 5'-extranucleotides from tRNA precursor.</text>
        <dbReference type="EC" id="3.1.26.5"/>
    </reaction>
</comment>
<comment type="similarity">
    <text evidence="6">Belongs to the RnpA family.</text>
</comment>